<protein>
    <submittedName>
        <fullName evidence="1">Uncharacterized protein</fullName>
    </submittedName>
</protein>
<gene>
    <name evidence="1" type="ORF">SAMN05443292_0073</name>
</gene>
<organism evidence="1 2">
    <name type="scientific">Halpernia frigidisoli</name>
    <dbReference type="NCBI Taxonomy" id="1125876"/>
    <lineage>
        <taxon>Bacteria</taxon>
        <taxon>Pseudomonadati</taxon>
        <taxon>Bacteroidota</taxon>
        <taxon>Flavobacteriia</taxon>
        <taxon>Flavobacteriales</taxon>
        <taxon>Weeksellaceae</taxon>
        <taxon>Chryseobacterium group</taxon>
        <taxon>Halpernia</taxon>
    </lineage>
</organism>
<reference evidence="1 2" key="1">
    <citation type="submission" date="2016-10" db="EMBL/GenBank/DDBJ databases">
        <authorList>
            <person name="de Groot N.N."/>
        </authorList>
    </citation>
    <scope>NUCLEOTIDE SEQUENCE [LARGE SCALE GENOMIC DNA]</scope>
    <source>
        <strain evidence="1 2">DSM 26000</strain>
    </source>
</reference>
<dbReference type="AlphaFoldDB" id="A0A1I3CU48"/>
<evidence type="ECO:0000313" key="1">
    <source>
        <dbReference type="EMBL" id="SFH77868.1"/>
    </source>
</evidence>
<name>A0A1I3CU48_9FLAO</name>
<sequence>MALFEGTLEEFEKFIGPATNKVVTRLGKQLKKTQKSCQNHIIGDKTCGVWKSLDAGHFSHLGNDRKSMIQEILKKYLIKNGLIYHVDLMLFLDEFEKAHSPLNKNLIMLCRQHHINYDLKNRIKDKKITIEQNYNDTEISENDIQEPILISQEILLNNLATRVDKKVVKDKIIFLLAHLNISTENCAFAKYTNKKWQFDIAEKKLDQDYNFIFYNSLNYSFDVGKISRYAIQKIIPKLKSKTYKDRNNEKSFNIIFDGTDYVEIGSDQIFEIIYSGKLDLKII</sequence>
<dbReference type="STRING" id="1125876.SAMN05443292_0073"/>
<dbReference type="EMBL" id="FOQT01000001">
    <property type="protein sequence ID" value="SFH77868.1"/>
    <property type="molecule type" value="Genomic_DNA"/>
</dbReference>
<dbReference type="Proteomes" id="UP000198931">
    <property type="component" value="Unassembled WGS sequence"/>
</dbReference>
<keyword evidence="2" id="KW-1185">Reference proteome</keyword>
<accession>A0A1I3CU48</accession>
<evidence type="ECO:0000313" key="2">
    <source>
        <dbReference type="Proteomes" id="UP000198931"/>
    </source>
</evidence>
<proteinExistence type="predicted"/>
<dbReference type="OrthoDB" id="1264648at2"/>
<dbReference type="RefSeq" id="WP_090078205.1">
    <property type="nucleotide sequence ID" value="NZ_FOQT01000001.1"/>
</dbReference>